<dbReference type="PANTHER" id="PTHR23509">
    <property type="entry name" value="PA-PL1 PHOSPHOLIPASE FAMILY"/>
    <property type="match status" value="1"/>
</dbReference>
<dbReference type="Proteomes" id="UP000242877">
    <property type="component" value="Unassembled WGS sequence"/>
</dbReference>
<organism evidence="3 4">
    <name type="scientific">Ascosphaera apis ARSEF 7405</name>
    <dbReference type="NCBI Taxonomy" id="392613"/>
    <lineage>
        <taxon>Eukaryota</taxon>
        <taxon>Fungi</taxon>
        <taxon>Dikarya</taxon>
        <taxon>Ascomycota</taxon>
        <taxon>Pezizomycotina</taxon>
        <taxon>Eurotiomycetes</taxon>
        <taxon>Eurotiomycetidae</taxon>
        <taxon>Onygenales</taxon>
        <taxon>Ascosphaeraceae</taxon>
        <taxon>Ascosphaera</taxon>
    </lineage>
</organism>
<dbReference type="SMART" id="SM01127">
    <property type="entry name" value="DDHD"/>
    <property type="match status" value="1"/>
</dbReference>
<feature type="compositionally biased region" description="Basic residues" evidence="1">
    <location>
        <begin position="242"/>
        <end position="251"/>
    </location>
</feature>
<keyword evidence="4" id="KW-1185">Reference proteome</keyword>
<feature type="compositionally biased region" description="Polar residues" evidence="1">
    <location>
        <begin position="199"/>
        <end position="209"/>
    </location>
</feature>
<name>A0A167YR32_9EURO</name>
<dbReference type="PANTHER" id="PTHR23509:SF6">
    <property type="entry name" value="PHOSPHOLIPASE C1020.13C-RELATED"/>
    <property type="match status" value="1"/>
</dbReference>
<feature type="compositionally biased region" description="Low complexity" evidence="1">
    <location>
        <begin position="226"/>
        <end position="241"/>
    </location>
</feature>
<evidence type="ECO:0000313" key="4">
    <source>
        <dbReference type="Proteomes" id="UP000242877"/>
    </source>
</evidence>
<evidence type="ECO:0000256" key="1">
    <source>
        <dbReference type="SAM" id="MobiDB-lite"/>
    </source>
</evidence>
<feature type="region of interest" description="Disordered" evidence="1">
    <location>
        <begin position="574"/>
        <end position="614"/>
    </location>
</feature>
<feature type="compositionally biased region" description="Low complexity" evidence="1">
    <location>
        <begin position="141"/>
        <end position="151"/>
    </location>
</feature>
<feature type="region of interest" description="Disordered" evidence="1">
    <location>
        <begin position="395"/>
        <end position="475"/>
    </location>
</feature>
<comment type="caution">
    <text evidence="3">The sequence shown here is derived from an EMBL/GenBank/DDBJ whole genome shotgun (WGS) entry which is preliminary data.</text>
</comment>
<feature type="compositionally biased region" description="Basic residues" evidence="1">
    <location>
        <begin position="593"/>
        <end position="602"/>
    </location>
</feature>
<accession>A0A167YR32</accession>
<evidence type="ECO:0000259" key="2">
    <source>
        <dbReference type="PROSITE" id="PS51043"/>
    </source>
</evidence>
<feature type="compositionally biased region" description="Basic and acidic residues" evidence="1">
    <location>
        <begin position="408"/>
        <end position="424"/>
    </location>
</feature>
<dbReference type="PROSITE" id="PS51043">
    <property type="entry name" value="DDHD"/>
    <property type="match status" value="1"/>
</dbReference>
<evidence type="ECO:0000313" key="3">
    <source>
        <dbReference type="EMBL" id="KZZ91657.1"/>
    </source>
</evidence>
<feature type="region of interest" description="Disordered" evidence="1">
    <location>
        <begin position="1030"/>
        <end position="1055"/>
    </location>
</feature>
<feature type="compositionally biased region" description="Pro residues" evidence="1">
    <location>
        <begin position="309"/>
        <end position="322"/>
    </location>
</feature>
<proteinExistence type="predicted"/>
<feature type="compositionally biased region" description="Basic and acidic residues" evidence="1">
    <location>
        <begin position="131"/>
        <end position="140"/>
    </location>
</feature>
<reference evidence="3 4" key="1">
    <citation type="journal article" date="2016" name="Genome Biol. Evol.">
        <title>Divergent and convergent evolution of fungal pathogenicity.</title>
        <authorList>
            <person name="Shang Y."/>
            <person name="Xiao G."/>
            <person name="Zheng P."/>
            <person name="Cen K."/>
            <person name="Zhan S."/>
            <person name="Wang C."/>
        </authorList>
    </citation>
    <scope>NUCLEOTIDE SEQUENCE [LARGE SCALE GENOMIC DNA]</scope>
    <source>
        <strain evidence="3 4">ARSEF 7405</strain>
    </source>
</reference>
<sequence>MARSPAIHTYDDTCIYHAPETTHPITIESDHPPPVRAQHFYLFPFNIDDVFTPLPPVQAQPHQDGRGMTVTASVPPQPFSGLDNDVLEKAWSDMERKEKEKRENRRVEREGVVTHDRAPTDPIQITVKSPGHAEIEHEMSGSRSGSVSASVSEEKQGNNNLRVGPGAESSSSDDGNGKDKGLRFGLLKKENTFPGARGATSSSYQSHGRGQSYGPAVSNSGLGHIQGPSQGQTQGQGQGHTTHPKPHKRQSLPHNPYFSRIPRSTPSLAVSAAGSLKDDHHIHHPSPPKAVPQLSTSLTHSPTELPDRPSLPPTPAPLPTPSPSATTTDTGTGRGRGTGSAGTETPPRPSSSAMSTVSGSQTRSRHGSTSGSPFARAPIRNKKFLSLRWGFGEDVVDDDAKSNGGDGETMRARSSESKEERERNGMGQGGGHAHTLPYPTNPPRQPPTSSAGTTTNSTSSKKKRKEKGTPQSLPILSIPVGHSRLYTVHFPSLTLHPIYWSPVGDVAPVIRGTWFYKNTMLPLEPELANKLEEGYMYMRPWTETWQDEMDSCVENGADAEEKIVWKLFGDESSTKSDDMVQETNGGQEEERKSKKKNTRPKFKQSEAAGPSAKTVDSFKTSSVIYVNSRDAQILRPNLLPSASRGRRPLNPIRKGREIGIPVVRGFDRKLWDKVHPPKLPATSAKRLMRMYQPGKSSSRGVNTSKCPGCQLDEKRPRPTDLVLVIHGIGQKLSERVESFNFTHHINAFRRQVNIEMNEDSVYPNIRDEMEGMMVLPVNWRAILSKEDEDVQALTNDDPNANNFTLKDITPDTVPYVRNLISDVMLDIPYYLSNHKPKMIAAVTREANRIYRLWCANNPGFQEKGRTHLIAHSLGSVMAVDILSKQPTKLPPSMDLSVRGDGAMKVSEEMFEFDTRNLFLCGSPAGFFLLLNKGTLLPRRGRNKPGSDRYDMQKGVTGEQGTYGCLAVDNLYNIMHDTDPISYCLNAAVDSDLAASLKPAFLPSSQTTWMQSLSNAFSFSSTQSTAEIKLPDPHARSRQYSQSTTTTPGKNRNMSQVQLTSSPNLNQIYSPTTPSHPFFSPLASSFYHDQYIPSDPDADSENPLTQLPSNVEMETHDFTREELAERRMYLLNDNGQIDYYMAGNAGPLSIQYLNMLSAHTSYWGSVDFIRLLVLEIGRKPGRRGTVAALRAKKKKGWRRGEEGE</sequence>
<feature type="compositionally biased region" description="Polar residues" evidence="1">
    <location>
        <begin position="293"/>
        <end position="302"/>
    </location>
</feature>
<protein>
    <submittedName>
        <fullName evidence="3">DDHD domain-containing protein</fullName>
    </submittedName>
</protein>
<feature type="compositionally biased region" description="Basic and acidic residues" evidence="1">
    <location>
        <begin position="86"/>
        <end position="119"/>
    </location>
</feature>
<feature type="compositionally biased region" description="Basic and acidic residues" evidence="1">
    <location>
        <begin position="175"/>
        <end position="191"/>
    </location>
</feature>
<dbReference type="InterPro" id="IPR004177">
    <property type="entry name" value="DDHD_dom"/>
</dbReference>
<feature type="compositionally biased region" description="Low complexity" evidence="1">
    <location>
        <begin position="447"/>
        <end position="459"/>
    </location>
</feature>
<feature type="compositionally biased region" description="Polar residues" evidence="1">
    <location>
        <begin position="1037"/>
        <end position="1055"/>
    </location>
</feature>
<dbReference type="GO" id="GO:0046872">
    <property type="term" value="F:metal ion binding"/>
    <property type="evidence" value="ECO:0007669"/>
    <property type="project" value="InterPro"/>
</dbReference>
<feature type="compositionally biased region" description="Polar residues" evidence="1">
    <location>
        <begin position="350"/>
        <end position="372"/>
    </location>
</feature>
<feature type="domain" description="DDHD" evidence="2">
    <location>
        <begin position="910"/>
        <end position="1177"/>
    </location>
</feature>
<feature type="region of interest" description="Disordered" evidence="1">
    <location>
        <begin position="693"/>
        <end position="712"/>
    </location>
</feature>
<dbReference type="GO" id="GO:0005737">
    <property type="term" value="C:cytoplasm"/>
    <property type="evidence" value="ECO:0007669"/>
    <property type="project" value="TreeGrafter"/>
</dbReference>
<dbReference type="EMBL" id="AZGZ01000013">
    <property type="protein sequence ID" value="KZZ91657.1"/>
    <property type="molecule type" value="Genomic_DNA"/>
</dbReference>
<dbReference type="VEuPathDB" id="FungiDB:AAP_03363"/>
<dbReference type="OrthoDB" id="69269at2759"/>
<gene>
    <name evidence="3" type="ORF">AAP_03363</name>
</gene>
<dbReference type="AlphaFoldDB" id="A0A167YR32"/>
<feature type="region of interest" description="Disordered" evidence="1">
    <location>
        <begin position="58"/>
        <end position="380"/>
    </location>
</feature>
<dbReference type="GO" id="GO:0004620">
    <property type="term" value="F:phospholipase activity"/>
    <property type="evidence" value="ECO:0007669"/>
    <property type="project" value="TreeGrafter"/>
</dbReference>
<dbReference type="Pfam" id="PF02862">
    <property type="entry name" value="DDHD"/>
    <property type="match status" value="1"/>
</dbReference>
<feature type="compositionally biased region" description="Polar residues" evidence="1">
    <location>
        <begin position="694"/>
        <end position="705"/>
    </location>
</feature>
<dbReference type="InterPro" id="IPR058055">
    <property type="entry name" value="PA-PLA1"/>
</dbReference>